<dbReference type="InterPro" id="IPR052107">
    <property type="entry name" value="HEAT6"/>
</dbReference>
<feature type="non-terminal residue" evidence="1">
    <location>
        <position position="362"/>
    </location>
</feature>
<comment type="caution">
    <text evidence="1">The sequence shown here is derived from an EMBL/GenBank/DDBJ whole genome shotgun (WGS) entry which is preliminary data.</text>
</comment>
<name>A0AAE0L739_9CHLO</name>
<dbReference type="PANTHER" id="PTHR13366:SF0">
    <property type="entry name" value="HEAT REPEAT-CONTAINING PROTEIN 6"/>
    <property type="match status" value="1"/>
</dbReference>
<evidence type="ECO:0000313" key="2">
    <source>
        <dbReference type="Proteomes" id="UP001190700"/>
    </source>
</evidence>
<reference evidence="1 2" key="1">
    <citation type="journal article" date="2015" name="Genome Biol. Evol.">
        <title>Comparative Genomics of a Bacterivorous Green Alga Reveals Evolutionary Causalities and Consequences of Phago-Mixotrophic Mode of Nutrition.</title>
        <authorList>
            <person name="Burns J.A."/>
            <person name="Paasch A."/>
            <person name="Narechania A."/>
            <person name="Kim E."/>
        </authorList>
    </citation>
    <scope>NUCLEOTIDE SEQUENCE [LARGE SCALE GENOMIC DNA]</scope>
    <source>
        <strain evidence="1 2">PLY_AMNH</strain>
    </source>
</reference>
<evidence type="ECO:0000313" key="1">
    <source>
        <dbReference type="EMBL" id="KAK3274352.1"/>
    </source>
</evidence>
<sequence>MTKLDKPSGAVRKSNGTCAALLAACCTLTSTPVHFFPPPQAMVRASLSSWPSDGLGIPFKLAVRWSGHPFKLAARWSGHPFKLAARWSGIPFKLAARWSGIPSLTARWSGTPFKLADGLGIPFKLAASMVRHTFQAAVHGPAVALETTPWGSATLSSLLDLLQTSQNFKIRTHAAAAVAVPKTRAAWGSLYTSAIPAVLAAFEVASTSLSLSDQSKARPLRCPATRRRAPSEPCNTAGSWICDLRDRRQVGAAQGWPSAAIPEGCGMEAAGAEGVSAARQPPASSKLRVDFADLKYRPVLGMQLSGAPPAVDPLLHSPCSVNGPQQEPTSVLAAPAPRSVLAIQQWCGGERIADDPAWKMQW</sequence>
<protein>
    <submittedName>
        <fullName evidence="1">Uncharacterized protein</fullName>
    </submittedName>
</protein>
<keyword evidence="2" id="KW-1185">Reference proteome</keyword>
<gene>
    <name evidence="1" type="ORF">CYMTET_17461</name>
</gene>
<dbReference type="PANTHER" id="PTHR13366">
    <property type="entry name" value="MALARIA ANTIGEN-RELATED"/>
    <property type="match status" value="1"/>
</dbReference>
<accession>A0AAE0L739</accession>
<dbReference type="Proteomes" id="UP001190700">
    <property type="component" value="Unassembled WGS sequence"/>
</dbReference>
<organism evidence="1 2">
    <name type="scientific">Cymbomonas tetramitiformis</name>
    <dbReference type="NCBI Taxonomy" id="36881"/>
    <lineage>
        <taxon>Eukaryota</taxon>
        <taxon>Viridiplantae</taxon>
        <taxon>Chlorophyta</taxon>
        <taxon>Pyramimonadophyceae</taxon>
        <taxon>Pyramimonadales</taxon>
        <taxon>Pyramimonadaceae</taxon>
        <taxon>Cymbomonas</taxon>
    </lineage>
</organism>
<dbReference type="EMBL" id="LGRX02007776">
    <property type="protein sequence ID" value="KAK3274352.1"/>
    <property type="molecule type" value="Genomic_DNA"/>
</dbReference>
<dbReference type="AlphaFoldDB" id="A0AAE0L739"/>
<dbReference type="PROSITE" id="PS51257">
    <property type="entry name" value="PROKAR_LIPOPROTEIN"/>
    <property type="match status" value="1"/>
</dbReference>
<proteinExistence type="predicted"/>